<keyword evidence="1" id="KW-1133">Transmembrane helix</keyword>
<keyword evidence="2" id="KW-0732">Signal</keyword>
<evidence type="ECO:0000256" key="2">
    <source>
        <dbReference type="SAM" id="SignalP"/>
    </source>
</evidence>
<dbReference type="EMBL" id="ODYU01007216">
    <property type="protein sequence ID" value="SOQ49801.1"/>
    <property type="molecule type" value="Genomic_DNA"/>
</dbReference>
<evidence type="ECO:0000313" key="3">
    <source>
        <dbReference type="EMBL" id="SOQ49801.1"/>
    </source>
</evidence>
<keyword evidence="1" id="KW-0472">Membrane</keyword>
<sequence>MLRLVLLLHLVLCSLVLCKRRKEKESSESADDLGGQLVTALRNDVNIDLSADEEYEDLRAELLAYHTALASITPGRRSMKTTPCWQIGGICVNHKMCEGDRFLSEAHGCRRNLEVCCFVWNRYYARDLTHLGLKNLALPWNQQMEIGGKGIIDPPSIEKTKKKKKKTVKRNLDYALNIQSRDGGYKEENNIGDIPVMACKRKIMFLYVGGVIVLIVSNVGGQKSATTRQPYIPSDHIGVSSGYRDVFLAGMNGKPTLGTAGSTCWARGGICVDLHQCPSLNMDVGVAGCAWGYKVCCKTHGLLSPTVGTQRRYAIPVINSLDELGTSLEIIALRNSMLLSSWQREKNPETDDVHLEDLLNK</sequence>
<name>A0A2H1W9P4_SPOFR</name>
<keyword evidence="1" id="KW-0812">Transmembrane</keyword>
<organism evidence="3">
    <name type="scientific">Spodoptera frugiperda</name>
    <name type="common">Fall armyworm</name>
    <dbReference type="NCBI Taxonomy" id="7108"/>
    <lineage>
        <taxon>Eukaryota</taxon>
        <taxon>Metazoa</taxon>
        <taxon>Ecdysozoa</taxon>
        <taxon>Arthropoda</taxon>
        <taxon>Hexapoda</taxon>
        <taxon>Insecta</taxon>
        <taxon>Pterygota</taxon>
        <taxon>Neoptera</taxon>
        <taxon>Endopterygota</taxon>
        <taxon>Lepidoptera</taxon>
        <taxon>Glossata</taxon>
        <taxon>Ditrysia</taxon>
        <taxon>Noctuoidea</taxon>
        <taxon>Noctuidae</taxon>
        <taxon>Amphipyrinae</taxon>
        <taxon>Spodoptera</taxon>
    </lineage>
</organism>
<gene>
    <name evidence="3" type="ORF">SFRICE_012591</name>
</gene>
<accession>A0A2H1W9P4</accession>
<feature type="signal peptide" evidence="2">
    <location>
        <begin position="1"/>
        <end position="18"/>
    </location>
</feature>
<feature type="chain" id="PRO_5013668756" evidence="2">
    <location>
        <begin position="19"/>
        <end position="361"/>
    </location>
</feature>
<dbReference type="AlphaFoldDB" id="A0A2H1W9P4"/>
<protein>
    <submittedName>
        <fullName evidence="3">SFRICE_012591</fullName>
    </submittedName>
</protein>
<feature type="transmembrane region" description="Helical" evidence="1">
    <location>
        <begin position="204"/>
        <end position="221"/>
    </location>
</feature>
<evidence type="ECO:0000256" key="1">
    <source>
        <dbReference type="SAM" id="Phobius"/>
    </source>
</evidence>
<reference evidence="3" key="1">
    <citation type="submission" date="2016-07" db="EMBL/GenBank/DDBJ databases">
        <authorList>
            <person name="Bretaudeau A."/>
        </authorList>
    </citation>
    <scope>NUCLEOTIDE SEQUENCE</scope>
    <source>
        <strain evidence="3">Rice</strain>
        <tissue evidence="3">Whole body</tissue>
    </source>
</reference>
<proteinExistence type="predicted"/>